<dbReference type="InterPro" id="IPR036188">
    <property type="entry name" value="FAD/NAD-bd_sf"/>
</dbReference>
<keyword evidence="5" id="KW-0560">Oxidoreductase</keyword>
<dbReference type="Gene3D" id="3.50.50.60">
    <property type="entry name" value="FAD/NAD(P)-binding domain"/>
    <property type="match status" value="2"/>
</dbReference>
<reference evidence="9 10" key="1">
    <citation type="journal article" date="2011" name="Stand. Genomic Sci.">
        <title>Complete genome sequence of the hyperthermophilic chemolithoautotroph Pyrolobus fumarii type strain (1A).</title>
        <authorList>
            <person name="Anderson I."/>
            <person name="Goker M."/>
            <person name="Nolan M."/>
            <person name="Lucas S."/>
            <person name="Hammon N."/>
            <person name="Deshpande S."/>
            <person name="Cheng J.F."/>
            <person name="Tapia R."/>
            <person name="Han C."/>
            <person name="Goodwin L."/>
            <person name="Pitluck S."/>
            <person name="Huntemann M."/>
            <person name="Liolios K."/>
            <person name="Ivanova N."/>
            <person name="Pagani I."/>
            <person name="Mavromatis K."/>
            <person name="Ovchinikova G."/>
            <person name="Pati A."/>
            <person name="Chen A."/>
            <person name="Palaniappan K."/>
            <person name="Land M."/>
            <person name="Hauser L."/>
            <person name="Brambilla E.M."/>
            <person name="Huber H."/>
            <person name="Yasawong M."/>
            <person name="Rohde M."/>
            <person name="Spring S."/>
            <person name="Abt B."/>
            <person name="Sikorski J."/>
            <person name="Wirth R."/>
            <person name="Detter J.C."/>
            <person name="Woyke T."/>
            <person name="Bristow J."/>
            <person name="Eisen J.A."/>
            <person name="Markowitz V."/>
            <person name="Hugenholtz P."/>
            <person name="Kyrpides N.C."/>
            <person name="Klenk H.P."/>
            <person name="Lapidus A."/>
        </authorList>
    </citation>
    <scope>NUCLEOTIDE SEQUENCE [LARGE SCALE GENOMIC DNA]</scope>
    <source>
        <strain evidence="10">DSM 11204 / 1A</strain>
    </source>
</reference>
<dbReference type="SUPFAM" id="SSF51905">
    <property type="entry name" value="FAD/NAD(P)-binding domain"/>
    <property type="match status" value="1"/>
</dbReference>
<accession>G0EF39</accession>
<evidence type="ECO:0000313" key="10">
    <source>
        <dbReference type="Proteomes" id="UP000001037"/>
    </source>
</evidence>
<evidence type="ECO:0000256" key="4">
    <source>
        <dbReference type="ARBA" id="ARBA00022827"/>
    </source>
</evidence>
<dbReference type="SUPFAM" id="SSF55424">
    <property type="entry name" value="FAD/NAD-linked reductases, dimerisation (C-terminal) domain"/>
    <property type="match status" value="1"/>
</dbReference>
<evidence type="ECO:0000259" key="8">
    <source>
        <dbReference type="Pfam" id="PF07992"/>
    </source>
</evidence>
<keyword evidence="10" id="KW-1185">Reference proteome</keyword>
<keyword evidence="6" id="KW-0676">Redox-active center</keyword>
<dbReference type="Pfam" id="PF07992">
    <property type="entry name" value="Pyr_redox_2"/>
    <property type="match status" value="1"/>
</dbReference>
<comment type="cofactor">
    <cofactor evidence="1">
        <name>FAD</name>
        <dbReference type="ChEBI" id="CHEBI:57692"/>
    </cofactor>
</comment>
<dbReference type="STRING" id="694429.Pyrfu_1068"/>
<gene>
    <name evidence="9" type="ordered locus">Pyrfu_1068</name>
</gene>
<evidence type="ECO:0000256" key="5">
    <source>
        <dbReference type="ARBA" id="ARBA00023002"/>
    </source>
</evidence>
<dbReference type="Pfam" id="PF02852">
    <property type="entry name" value="Pyr_redox_dim"/>
    <property type="match status" value="1"/>
</dbReference>
<keyword evidence="3" id="KW-0285">Flavoprotein</keyword>
<dbReference type="InterPro" id="IPR023753">
    <property type="entry name" value="FAD/NAD-binding_dom"/>
</dbReference>
<dbReference type="PRINTS" id="PR00368">
    <property type="entry name" value="FADPNR"/>
</dbReference>
<dbReference type="InterPro" id="IPR050260">
    <property type="entry name" value="FAD-bd_OxRdtase"/>
</dbReference>
<organism evidence="9 10">
    <name type="scientific">Pyrolobus fumarii (strain DSM 11204 / 1A)</name>
    <dbReference type="NCBI Taxonomy" id="694429"/>
    <lineage>
        <taxon>Archaea</taxon>
        <taxon>Thermoproteota</taxon>
        <taxon>Thermoprotei</taxon>
        <taxon>Desulfurococcales</taxon>
        <taxon>Pyrodictiaceae</taxon>
        <taxon>Pyrolobus</taxon>
    </lineage>
</organism>
<dbReference type="Proteomes" id="UP000001037">
    <property type="component" value="Chromosome"/>
</dbReference>
<dbReference type="eggNOG" id="arCOG01069">
    <property type="taxonomic scope" value="Archaea"/>
</dbReference>
<feature type="domain" description="FAD/NAD(P)-binding" evidence="8">
    <location>
        <begin position="11"/>
        <end position="321"/>
    </location>
</feature>
<sequence>MSVAKCGLGGMRVVVVGGGAAGMATASRVRRLRRDWEVVVLEKSRWVSFALCGTPYYVGCVVRRIGDLVHYPLEEFTKRRGIDVRIGHEVVEVGDGYVRVRGGDGREYRLEYDKLVIATGAYPVKPRGIEGIDSEGVFVIGHLDDAIAIREWLDRNTREGDGAVVVGGGLVGVEMAEAFRSWGLRVTIVEKLGWLLPGILDPDMGERLTKIIAGVEGVNVVTGKGVSAVKRESGRAAGVLLEDGSEVGGRVVLVAVGRRPNTALAEQLGARIGETGAVWVNERMETSVEGVYAVGDVAETVSIVTGRRTWLPFAQVANKMGYVAGSNIAGLDARFAGAAGTVAARVFGVTIAKTGLTLEEARKLGFDAGSVTVEAGTKPRYMPGGSWVTLKLVYDRSSGRLLGAQALSGDESGFWRINVVAALLHKHADVWDLFTVDVGYAPPLNPVWDPLIVAARLALRDLGGKR</sequence>
<evidence type="ECO:0000256" key="1">
    <source>
        <dbReference type="ARBA" id="ARBA00001974"/>
    </source>
</evidence>
<dbReference type="PRINTS" id="PR00411">
    <property type="entry name" value="PNDRDTASEI"/>
</dbReference>
<evidence type="ECO:0000259" key="7">
    <source>
        <dbReference type="Pfam" id="PF02852"/>
    </source>
</evidence>
<dbReference type="InterPro" id="IPR016156">
    <property type="entry name" value="FAD/NAD-linked_Rdtase_dimer_sf"/>
</dbReference>
<comment type="similarity">
    <text evidence="2">Belongs to the class-III pyridine nucleotide-disulfide oxidoreductase family.</text>
</comment>
<dbReference type="GO" id="GO:0016491">
    <property type="term" value="F:oxidoreductase activity"/>
    <property type="evidence" value="ECO:0007669"/>
    <property type="project" value="UniProtKB-KW"/>
</dbReference>
<protein>
    <submittedName>
        <fullName evidence="9">FAD-dependent pyridine nucleotide-disulfide oxidoreductase</fullName>
    </submittedName>
</protein>
<dbReference type="KEGG" id="pfm:Pyrfu_1068"/>
<feature type="domain" description="Pyridine nucleotide-disulphide oxidoreductase dimerisation" evidence="7">
    <location>
        <begin position="347"/>
        <end position="446"/>
    </location>
</feature>
<dbReference type="InParanoid" id="G0EF39"/>
<dbReference type="EMBL" id="CP002838">
    <property type="protein sequence ID" value="AEM38936.1"/>
    <property type="molecule type" value="Genomic_DNA"/>
</dbReference>
<evidence type="ECO:0000256" key="2">
    <source>
        <dbReference type="ARBA" id="ARBA00009130"/>
    </source>
</evidence>
<evidence type="ECO:0000313" key="9">
    <source>
        <dbReference type="EMBL" id="AEM38936.1"/>
    </source>
</evidence>
<keyword evidence="4" id="KW-0274">FAD</keyword>
<dbReference type="InterPro" id="IPR004099">
    <property type="entry name" value="Pyr_nucl-diS_OxRdtase_dimer"/>
</dbReference>
<dbReference type="PANTHER" id="PTHR43429:SF1">
    <property type="entry name" value="NAD(P)H SULFUR OXIDOREDUCTASE (COA-DEPENDENT)"/>
    <property type="match status" value="1"/>
</dbReference>
<dbReference type="HOGENOM" id="CLU_003291_1_3_2"/>
<evidence type="ECO:0000256" key="6">
    <source>
        <dbReference type="ARBA" id="ARBA00023284"/>
    </source>
</evidence>
<dbReference type="AlphaFoldDB" id="G0EF39"/>
<dbReference type="PANTHER" id="PTHR43429">
    <property type="entry name" value="PYRIDINE NUCLEOTIDE-DISULFIDE OXIDOREDUCTASE DOMAIN-CONTAINING"/>
    <property type="match status" value="1"/>
</dbReference>
<name>G0EF39_PYRF1</name>
<evidence type="ECO:0000256" key="3">
    <source>
        <dbReference type="ARBA" id="ARBA00022630"/>
    </source>
</evidence>
<proteinExistence type="inferred from homology"/>